<feature type="domain" description="Acyl-CoA thioesterase-like N-terminal HotDog" evidence="1">
    <location>
        <begin position="42"/>
        <end position="126"/>
    </location>
</feature>
<sequence length="136" mass="14656">MSTHPIDLPVFASTIGIAVDRWEDGRPVLAVDYAENLCGNPGMYHGGVVATLLELAAMAALDADLRLRRSPAQLEPVNTTVEYLRPALEQRTFATARIVRAGRRLANVAAMLWQESEDKPIATATVNIEISQGSGA</sequence>
<dbReference type="InterPro" id="IPR003736">
    <property type="entry name" value="PAAI_dom"/>
</dbReference>
<dbReference type="CDD" id="cd03443">
    <property type="entry name" value="PaaI_thioesterase"/>
    <property type="match status" value="1"/>
</dbReference>
<dbReference type="Proteomes" id="UP001162880">
    <property type="component" value="Unassembled WGS sequence"/>
</dbReference>
<dbReference type="RefSeq" id="WP_243996520.1">
    <property type="nucleotide sequence ID" value="NZ_JALHLE010000056.1"/>
</dbReference>
<organism evidence="2 3">
    <name type="scientific">Novosphingobium album</name>
    <name type="common">ex Hu et al. 2023</name>
    <dbReference type="NCBI Taxonomy" id="2930093"/>
    <lineage>
        <taxon>Bacteria</taxon>
        <taxon>Pseudomonadati</taxon>
        <taxon>Pseudomonadota</taxon>
        <taxon>Alphaproteobacteria</taxon>
        <taxon>Sphingomonadales</taxon>
        <taxon>Sphingomonadaceae</taxon>
        <taxon>Novosphingobium</taxon>
    </lineage>
</organism>
<dbReference type="EMBL" id="JALHLE010000056">
    <property type="protein sequence ID" value="MCJ2181053.1"/>
    <property type="molecule type" value="Genomic_DNA"/>
</dbReference>
<protein>
    <submittedName>
        <fullName evidence="2">PaaI family thioesterase</fullName>
    </submittedName>
</protein>
<proteinExistence type="predicted"/>
<dbReference type="Gene3D" id="3.10.129.10">
    <property type="entry name" value="Hotdog Thioesterase"/>
    <property type="match status" value="1"/>
</dbReference>
<dbReference type="NCBIfam" id="TIGR00369">
    <property type="entry name" value="unchar_dom_1"/>
    <property type="match status" value="1"/>
</dbReference>
<dbReference type="PANTHER" id="PTHR43240:SF3">
    <property type="entry name" value="THIOESTERASE DOMAIN-CONTAINING PROTEIN"/>
    <property type="match status" value="1"/>
</dbReference>
<dbReference type="PANTHER" id="PTHR43240">
    <property type="entry name" value="1,4-DIHYDROXY-2-NAPHTHOYL-COA THIOESTERASE 1"/>
    <property type="match status" value="1"/>
</dbReference>
<comment type="caution">
    <text evidence="2">The sequence shown here is derived from an EMBL/GenBank/DDBJ whole genome shotgun (WGS) entry which is preliminary data.</text>
</comment>
<dbReference type="Pfam" id="PF13622">
    <property type="entry name" value="4HBT_3"/>
    <property type="match status" value="1"/>
</dbReference>
<evidence type="ECO:0000313" key="2">
    <source>
        <dbReference type="EMBL" id="MCJ2181053.1"/>
    </source>
</evidence>
<gene>
    <name evidence="2" type="ORF">MTR64_21015</name>
</gene>
<reference evidence="2" key="1">
    <citation type="submission" date="2022-03" db="EMBL/GenBank/DDBJ databases">
        <title>Identification of a novel bacterium isolated from mangrove sediments.</title>
        <authorList>
            <person name="Pan X."/>
        </authorList>
    </citation>
    <scope>NUCLEOTIDE SEQUENCE</scope>
    <source>
        <strain evidence="2">B2580</strain>
    </source>
</reference>
<evidence type="ECO:0000313" key="3">
    <source>
        <dbReference type="Proteomes" id="UP001162880"/>
    </source>
</evidence>
<evidence type="ECO:0000259" key="1">
    <source>
        <dbReference type="Pfam" id="PF13622"/>
    </source>
</evidence>
<keyword evidence="3" id="KW-1185">Reference proteome</keyword>
<dbReference type="InterPro" id="IPR029069">
    <property type="entry name" value="HotDog_dom_sf"/>
</dbReference>
<accession>A0ABT0B885</accession>
<name>A0ABT0B885_9SPHN</name>
<dbReference type="SUPFAM" id="SSF54637">
    <property type="entry name" value="Thioesterase/thiol ester dehydrase-isomerase"/>
    <property type="match status" value="1"/>
</dbReference>
<dbReference type="InterPro" id="IPR049449">
    <property type="entry name" value="TesB_ACOT8-like_N"/>
</dbReference>